<evidence type="ECO:0000256" key="1">
    <source>
        <dbReference type="SAM" id="MobiDB-lite"/>
    </source>
</evidence>
<feature type="region of interest" description="Disordered" evidence="1">
    <location>
        <begin position="1"/>
        <end position="20"/>
    </location>
</feature>
<evidence type="ECO:0000313" key="2">
    <source>
        <dbReference type="EMBL" id="RYN52360.1"/>
    </source>
</evidence>
<evidence type="ECO:0008006" key="4">
    <source>
        <dbReference type="Google" id="ProtNLM"/>
    </source>
</evidence>
<evidence type="ECO:0000313" key="3">
    <source>
        <dbReference type="Proteomes" id="UP000292402"/>
    </source>
</evidence>
<dbReference type="InterPro" id="IPR029069">
    <property type="entry name" value="HotDog_dom_sf"/>
</dbReference>
<gene>
    <name evidence="2" type="ORF">AA0114_g5123</name>
</gene>
<sequence length="131" mass="14236">MGSLSRKHSAKIAESGGDDDLSPFQKVQHWFDAISSSDYDGHDAILGRILKLESVTFAPTSSNPNNSRNVMSFTVPRQLCNSAGSLHGGAVALIFDITTSMAITPCMRDGFWDSGHVSRTRYGDSARRLET</sequence>
<dbReference type="Gene3D" id="3.10.129.10">
    <property type="entry name" value="Hotdog Thioesterase"/>
    <property type="match status" value="1"/>
</dbReference>
<organism evidence="2 3">
    <name type="scientific">Alternaria tenuissima</name>
    <dbReference type="NCBI Taxonomy" id="119927"/>
    <lineage>
        <taxon>Eukaryota</taxon>
        <taxon>Fungi</taxon>
        <taxon>Dikarya</taxon>
        <taxon>Ascomycota</taxon>
        <taxon>Pezizomycotina</taxon>
        <taxon>Dothideomycetes</taxon>
        <taxon>Pleosporomycetidae</taxon>
        <taxon>Pleosporales</taxon>
        <taxon>Pleosporineae</taxon>
        <taxon>Pleosporaceae</taxon>
        <taxon>Alternaria</taxon>
        <taxon>Alternaria sect. Alternaria</taxon>
        <taxon>Alternaria alternata complex</taxon>
    </lineage>
</organism>
<protein>
    <recommendedName>
        <fullName evidence="4">Thioesterase domain-containing protein</fullName>
    </recommendedName>
</protein>
<dbReference type="Proteomes" id="UP000292402">
    <property type="component" value="Unassembled WGS sequence"/>
</dbReference>
<feature type="compositionally biased region" description="Basic residues" evidence="1">
    <location>
        <begin position="1"/>
        <end position="10"/>
    </location>
</feature>
<dbReference type="SUPFAM" id="SSF54637">
    <property type="entry name" value="Thioesterase/thiol ester dehydrase-isomerase"/>
    <property type="match status" value="1"/>
</dbReference>
<name>A0A4Q4MJA2_9PLEO</name>
<dbReference type="AlphaFoldDB" id="A0A4Q4MJA2"/>
<proteinExistence type="predicted"/>
<accession>A0A4Q4MJA2</accession>
<reference evidence="3" key="1">
    <citation type="journal article" date="2019" name="bioRxiv">
        <title>Genomics, evolutionary history and diagnostics of the Alternaria alternata species group including apple and Asian pear pathotypes.</title>
        <authorList>
            <person name="Armitage A.D."/>
            <person name="Cockerton H.M."/>
            <person name="Sreenivasaprasad S."/>
            <person name="Woodhall J.W."/>
            <person name="Lane C.R."/>
            <person name="Harrison R.J."/>
            <person name="Clarkson J.P."/>
        </authorList>
    </citation>
    <scope>NUCLEOTIDE SEQUENCE [LARGE SCALE GENOMIC DNA]</scope>
    <source>
        <strain evidence="3">FERA 1082</strain>
    </source>
</reference>
<dbReference type="EMBL" id="PDXA01000014">
    <property type="protein sequence ID" value="RYN52360.1"/>
    <property type="molecule type" value="Genomic_DNA"/>
</dbReference>
<comment type="caution">
    <text evidence="2">The sequence shown here is derived from an EMBL/GenBank/DDBJ whole genome shotgun (WGS) entry which is preliminary data.</text>
</comment>